<organism evidence="1 2">
    <name type="scientific">Heterorhabditis bacteriophora</name>
    <name type="common">Entomopathogenic nematode worm</name>
    <dbReference type="NCBI Taxonomy" id="37862"/>
    <lineage>
        <taxon>Eukaryota</taxon>
        <taxon>Metazoa</taxon>
        <taxon>Ecdysozoa</taxon>
        <taxon>Nematoda</taxon>
        <taxon>Chromadorea</taxon>
        <taxon>Rhabditida</taxon>
        <taxon>Rhabditina</taxon>
        <taxon>Rhabditomorpha</taxon>
        <taxon>Strongyloidea</taxon>
        <taxon>Heterorhabditidae</taxon>
        <taxon>Heterorhabditis</taxon>
    </lineage>
</organism>
<proteinExistence type="predicted"/>
<sequence>MIYYSLNCVGDLKCLITLL</sequence>
<protein>
    <submittedName>
        <fullName evidence="2">Uncharacterized protein</fullName>
    </submittedName>
</protein>
<dbReference type="WBParaSite" id="Hba_00943">
    <property type="protein sequence ID" value="Hba_00943"/>
    <property type="gene ID" value="Hba_00943"/>
</dbReference>
<dbReference type="AlphaFoldDB" id="A0A1I7W8G9"/>
<name>A0A1I7W8G9_HETBA</name>
<evidence type="ECO:0000313" key="1">
    <source>
        <dbReference type="Proteomes" id="UP000095283"/>
    </source>
</evidence>
<accession>A0A1I7W8G9</accession>
<keyword evidence="1" id="KW-1185">Reference proteome</keyword>
<evidence type="ECO:0000313" key="2">
    <source>
        <dbReference type="WBParaSite" id="Hba_00943"/>
    </source>
</evidence>
<reference evidence="2" key="1">
    <citation type="submission" date="2016-11" db="UniProtKB">
        <authorList>
            <consortium name="WormBaseParasite"/>
        </authorList>
    </citation>
    <scope>IDENTIFICATION</scope>
</reference>
<dbReference type="Proteomes" id="UP000095283">
    <property type="component" value="Unplaced"/>
</dbReference>